<protein>
    <submittedName>
        <fullName evidence="1">Uncharacterized protein</fullName>
    </submittedName>
</protein>
<dbReference type="EMBL" id="BAABUK010000003">
    <property type="protein sequence ID" value="GAA5808528.1"/>
    <property type="molecule type" value="Genomic_DNA"/>
</dbReference>
<gene>
    <name evidence="1" type="ORF">MFLAVUS_001919</name>
</gene>
<accession>A0ABP9YNU9</accession>
<reference evidence="1 2" key="1">
    <citation type="submission" date="2024-04" db="EMBL/GenBank/DDBJ databases">
        <title>genome sequences of Mucor flavus KT1a and Helicostylum pulchrum KT1b strains isolated from the surface of a dry-aged beef.</title>
        <authorList>
            <person name="Toyotome T."/>
            <person name="Hosono M."/>
            <person name="Torimaru M."/>
            <person name="Fukuda K."/>
            <person name="Mikami N."/>
        </authorList>
    </citation>
    <scope>NUCLEOTIDE SEQUENCE [LARGE SCALE GENOMIC DNA]</scope>
    <source>
        <strain evidence="1 2">KT1a</strain>
    </source>
</reference>
<keyword evidence="2" id="KW-1185">Reference proteome</keyword>
<proteinExistence type="predicted"/>
<name>A0ABP9YNU9_9FUNG</name>
<organism evidence="1 2">
    <name type="scientific">Mucor flavus</name>
    <dbReference type="NCBI Taxonomy" id="439312"/>
    <lineage>
        <taxon>Eukaryota</taxon>
        <taxon>Fungi</taxon>
        <taxon>Fungi incertae sedis</taxon>
        <taxon>Mucoromycota</taxon>
        <taxon>Mucoromycotina</taxon>
        <taxon>Mucoromycetes</taxon>
        <taxon>Mucorales</taxon>
        <taxon>Mucorineae</taxon>
        <taxon>Mucoraceae</taxon>
        <taxon>Mucor</taxon>
    </lineage>
</organism>
<evidence type="ECO:0000313" key="2">
    <source>
        <dbReference type="Proteomes" id="UP001473302"/>
    </source>
</evidence>
<dbReference type="Proteomes" id="UP001473302">
    <property type="component" value="Unassembled WGS sequence"/>
</dbReference>
<evidence type="ECO:0000313" key="1">
    <source>
        <dbReference type="EMBL" id="GAA5808528.1"/>
    </source>
</evidence>
<comment type="caution">
    <text evidence="1">The sequence shown here is derived from an EMBL/GenBank/DDBJ whole genome shotgun (WGS) entry which is preliminary data.</text>
</comment>
<sequence length="80" mass="8952">MINFQSVADLAFRYWFNNAACVGDGSLGLDFFYSTAVDVTVPSANLSFSWWIKEFPLLYGKNNSLTFLNGIILIPSVSYI</sequence>